<dbReference type="EMBL" id="JWHR01000156">
    <property type="protein sequence ID" value="KHS55667.1"/>
    <property type="molecule type" value="Genomic_DNA"/>
</dbReference>
<keyword evidence="3" id="KW-0238">DNA-binding</keyword>
<evidence type="ECO:0000313" key="7">
    <source>
        <dbReference type="Proteomes" id="UP000031189"/>
    </source>
</evidence>
<evidence type="ECO:0000256" key="4">
    <source>
        <dbReference type="ARBA" id="ARBA00023163"/>
    </source>
</evidence>
<evidence type="ECO:0000313" key="6">
    <source>
        <dbReference type="EMBL" id="KHS55667.1"/>
    </source>
</evidence>
<dbReference type="GO" id="GO:0003700">
    <property type="term" value="F:DNA-binding transcription factor activity"/>
    <property type="evidence" value="ECO:0007669"/>
    <property type="project" value="InterPro"/>
</dbReference>
<dbReference type="PANTHER" id="PTHR30204">
    <property type="entry name" value="REDOX-CYCLING DRUG-SENSING TRANSCRIPTIONAL ACTIVATOR SOXR"/>
    <property type="match status" value="1"/>
</dbReference>
<dbReference type="PANTHER" id="PTHR30204:SF69">
    <property type="entry name" value="MERR-FAMILY TRANSCRIPTIONAL REGULATOR"/>
    <property type="match status" value="1"/>
</dbReference>
<dbReference type="PROSITE" id="PS50937">
    <property type="entry name" value="HTH_MERR_2"/>
    <property type="match status" value="1"/>
</dbReference>
<dbReference type="SMART" id="SM00422">
    <property type="entry name" value="HTH_MERR"/>
    <property type="match status" value="1"/>
</dbReference>
<proteinExistence type="predicted"/>
<dbReference type="GO" id="GO:0003677">
    <property type="term" value="F:DNA binding"/>
    <property type="evidence" value="ECO:0007669"/>
    <property type="project" value="UniProtKB-KW"/>
</dbReference>
<dbReference type="InterPro" id="IPR000551">
    <property type="entry name" value="MerR-type_HTH_dom"/>
</dbReference>
<comment type="caution">
    <text evidence="6">The sequence shown here is derived from an EMBL/GenBank/DDBJ whole genome shotgun (WGS) entry which is preliminary data.</text>
</comment>
<reference evidence="6 7" key="1">
    <citation type="submission" date="2014-12" db="EMBL/GenBank/DDBJ databases">
        <title>Draft genome sequence of Terrisporobacter sp. 08-306576, isolated from the blood culture of a bacteremia patient.</title>
        <authorList>
            <person name="Lund L.C."/>
            <person name="Sydenham T.V."/>
            <person name="Hogh S.V."/>
            <person name="Skov M.N."/>
            <person name="Kemp M."/>
            <person name="Justesen U.S."/>
        </authorList>
    </citation>
    <scope>NUCLEOTIDE SEQUENCE [LARGE SCALE GENOMIC DNA]</scope>
    <source>
        <strain evidence="6 7">08-306576</strain>
    </source>
</reference>
<dbReference type="SUPFAM" id="SSF55136">
    <property type="entry name" value="Probable bacterial effector-binding domain"/>
    <property type="match status" value="1"/>
</dbReference>
<dbReference type="InterPro" id="IPR009061">
    <property type="entry name" value="DNA-bd_dom_put_sf"/>
</dbReference>
<dbReference type="InterPro" id="IPR047057">
    <property type="entry name" value="MerR_fam"/>
</dbReference>
<name>A0A0B3W035_9FIRM</name>
<evidence type="ECO:0000256" key="3">
    <source>
        <dbReference type="ARBA" id="ARBA00023125"/>
    </source>
</evidence>
<keyword evidence="2" id="KW-0805">Transcription regulation</keyword>
<protein>
    <submittedName>
        <fullName evidence="6">MerR family transcriptional regulator</fullName>
    </submittedName>
</protein>
<dbReference type="Pfam" id="PF13411">
    <property type="entry name" value="MerR_1"/>
    <property type="match status" value="1"/>
</dbReference>
<dbReference type="Gene3D" id="1.10.1660.10">
    <property type="match status" value="1"/>
</dbReference>
<sequence length="286" mass="33435">MQSQEKYPIGEVERICNVPIKTLRYYDSINLVIPYFRDEKSGYRYYNKEQMVTICIIRKLRMLGFGLKEIQNIINDNRAHILEESIDSKLIEISNEIKKLQQKYTEGYTFSQRLKKGVDILSLYSKDDLTSKGITIEEIPQSYILFTKKQMKNYSNKDVSLERWVELINLSNKLNLENKGSIVVTYYSNPLEQFLYKDLDIEFAMYLKSPIDFPNCKKFGGFTAATTIHIGDYSNIINKHIEMIQYLNKSGYKINGNISEEFIISPFDVNNPDEHVTKIIIPIEKP</sequence>
<dbReference type="Pfam" id="PF06445">
    <property type="entry name" value="GyrI-like"/>
    <property type="match status" value="1"/>
</dbReference>
<accession>A0A0B3W035</accession>
<keyword evidence="1" id="KW-0678">Repressor</keyword>
<evidence type="ECO:0000256" key="2">
    <source>
        <dbReference type="ARBA" id="ARBA00023015"/>
    </source>
</evidence>
<dbReference type="SUPFAM" id="SSF46955">
    <property type="entry name" value="Putative DNA-binding domain"/>
    <property type="match status" value="1"/>
</dbReference>
<dbReference type="AlphaFoldDB" id="A0A0B3W035"/>
<evidence type="ECO:0000256" key="1">
    <source>
        <dbReference type="ARBA" id="ARBA00022491"/>
    </source>
</evidence>
<dbReference type="RefSeq" id="WP_039681322.1">
    <property type="nucleotide sequence ID" value="NZ_JWHR01000156.1"/>
</dbReference>
<dbReference type="InterPro" id="IPR011256">
    <property type="entry name" value="Reg_factor_effector_dom_sf"/>
</dbReference>
<gene>
    <name evidence="6" type="ORF">QX51_18220</name>
</gene>
<evidence type="ECO:0000259" key="5">
    <source>
        <dbReference type="PROSITE" id="PS50937"/>
    </source>
</evidence>
<dbReference type="Gene3D" id="3.20.80.10">
    <property type="entry name" value="Regulatory factor, effector binding domain"/>
    <property type="match status" value="1"/>
</dbReference>
<dbReference type="Proteomes" id="UP000031189">
    <property type="component" value="Unassembled WGS sequence"/>
</dbReference>
<dbReference type="OrthoDB" id="9773308at2"/>
<keyword evidence="7" id="KW-1185">Reference proteome</keyword>
<organism evidence="6 7">
    <name type="scientific">Terrisporobacter othiniensis</name>
    <dbReference type="NCBI Taxonomy" id="1577792"/>
    <lineage>
        <taxon>Bacteria</taxon>
        <taxon>Bacillati</taxon>
        <taxon>Bacillota</taxon>
        <taxon>Clostridia</taxon>
        <taxon>Peptostreptococcales</taxon>
        <taxon>Peptostreptococcaceae</taxon>
        <taxon>Terrisporobacter</taxon>
    </lineage>
</organism>
<dbReference type="InterPro" id="IPR029442">
    <property type="entry name" value="GyrI-like"/>
</dbReference>
<feature type="domain" description="HTH merR-type" evidence="5">
    <location>
        <begin position="6"/>
        <end position="76"/>
    </location>
</feature>
<keyword evidence="4" id="KW-0804">Transcription</keyword>
<dbReference type="STRING" id="1577792.QX51_18220"/>